<dbReference type="InterPro" id="IPR011303">
    <property type="entry name" value="RnfD_bac"/>
</dbReference>
<feature type="transmembrane region" description="Helical" evidence="10">
    <location>
        <begin position="94"/>
        <end position="114"/>
    </location>
</feature>
<keyword evidence="5 10" id="KW-0812">Transmembrane</keyword>
<keyword evidence="8 10" id="KW-1133">Transmembrane helix</keyword>
<evidence type="ECO:0000313" key="12">
    <source>
        <dbReference type="Proteomes" id="UP000662904"/>
    </source>
</evidence>
<gene>
    <name evidence="11" type="primary">rsxD</name>
    <name evidence="10" type="synonym">rnfD</name>
    <name evidence="11" type="ORF">H0A61_01890</name>
</gene>
<feature type="transmembrane region" description="Helical" evidence="10">
    <location>
        <begin position="226"/>
        <end position="243"/>
    </location>
</feature>
<comment type="function">
    <text evidence="10">Part of a membrane-bound complex that couples electron transfer with translocation of ions across the membrane.</text>
</comment>
<keyword evidence="4 10" id="KW-0288">FMN</keyword>
<dbReference type="GO" id="GO:0022900">
    <property type="term" value="P:electron transport chain"/>
    <property type="evidence" value="ECO:0007669"/>
    <property type="project" value="UniProtKB-UniRule"/>
</dbReference>
<evidence type="ECO:0000256" key="6">
    <source>
        <dbReference type="ARBA" id="ARBA00022967"/>
    </source>
</evidence>
<comment type="similarity">
    <text evidence="10">Belongs to the NqrB/RnfD family.</text>
</comment>
<dbReference type="GO" id="GO:0005886">
    <property type="term" value="C:plasma membrane"/>
    <property type="evidence" value="ECO:0007669"/>
    <property type="project" value="UniProtKB-SubCell"/>
</dbReference>
<dbReference type="HAMAP" id="MF_00462">
    <property type="entry name" value="RsxD_RnfD"/>
    <property type="match status" value="1"/>
</dbReference>
<keyword evidence="2 10" id="KW-0597">Phosphoprotein</keyword>
<keyword evidence="3 10" id="KW-0285">Flavoprotein</keyword>
<keyword evidence="1 10" id="KW-0813">Transport</keyword>
<evidence type="ECO:0000313" key="11">
    <source>
        <dbReference type="EMBL" id="QSQ09519.1"/>
    </source>
</evidence>
<feature type="modified residue" description="FMN phosphoryl threonine" evidence="10">
    <location>
        <position position="154"/>
    </location>
</feature>
<comment type="subcellular location">
    <subcellularLocation>
        <location evidence="10">Cell membrane</location>
        <topology evidence="10">Multi-pass membrane protein</topology>
    </subcellularLocation>
</comment>
<evidence type="ECO:0000256" key="7">
    <source>
        <dbReference type="ARBA" id="ARBA00022982"/>
    </source>
</evidence>
<evidence type="ECO:0000256" key="4">
    <source>
        <dbReference type="ARBA" id="ARBA00022643"/>
    </source>
</evidence>
<dbReference type="EC" id="7.-.-.-" evidence="10"/>
<organism evidence="11 12">
    <name type="scientific">Koleobacter methoxysyntrophicus</name>
    <dbReference type="NCBI Taxonomy" id="2751313"/>
    <lineage>
        <taxon>Bacteria</taxon>
        <taxon>Bacillati</taxon>
        <taxon>Bacillota</taxon>
        <taxon>Clostridia</taxon>
        <taxon>Koleobacterales</taxon>
        <taxon>Koleobacteraceae</taxon>
        <taxon>Koleobacter</taxon>
    </lineage>
</organism>
<feature type="transmembrane region" description="Helical" evidence="10">
    <location>
        <begin position="168"/>
        <end position="196"/>
    </location>
</feature>
<evidence type="ECO:0000256" key="2">
    <source>
        <dbReference type="ARBA" id="ARBA00022553"/>
    </source>
</evidence>
<keyword evidence="6 10" id="KW-1278">Translocase</keyword>
<feature type="transmembrane region" description="Helical" evidence="10">
    <location>
        <begin position="47"/>
        <end position="64"/>
    </location>
</feature>
<dbReference type="AlphaFoldDB" id="A0A8A0RPS9"/>
<dbReference type="EMBL" id="CP059066">
    <property type="protein sequence ID" value="QSQ09519.1"/>
    <property type="molecule type" value="Genomic_DNA"/>
</dbReference>
<feature type="transmembrane region" description="Helical" evidence="10">
    <location>
        <begin position="255"/>
        <end position="272"/>
    </location>
</feature>
<name>A0A8A0RPS9_9FIRM</name>
<feature type="transmembrane region" description="Helical" evidence="10">
    <location>
        <begin position="126"/>
        <end position="145"/>
    </location>
</feature>
<sequence length="308" mass="32884">MENLKLLVTSSPHIRDDDSVQKIMYSVIIALIPASLMGVYYFGFHAFLVIAASILGAIVTEGLFQKLRNKPITVSDGSAVITGLLLALNLPPGFPLWMAVVGSAVAIGLGKQVFGGLGYNPFNPALIGRAFLIASFPGAMTTWISPVDGITTATPLGLLKLQGITTDYFSLFIGRVGGCIGETSAVAILIGAAFLLYKGYIDWRIPFSYLGTVAVLMYIFGKDPVFHLLSGGLMLGAFFMATDMVTSPITKKGRWIFGIGAGIVVVVIRIWGGLPEGVSYSILLMNGLTPLLNRYTRPRIFGKVKANG</sequence>
<dbReference type="RefSeq" id="WP_206706874.1">
    <property type="nucleotide sequence ID" value="NZ_CP059066.1"/>
</dbReference>
<comment type="subunit">
    <text evidence="10">The complex is composed of six subunits: RnfA, RnfB, RnfC, RnfD, RnfE and RnfG.</text>
</comment>
<proteinExistence type="inferred from homology"/>
<dbReference type="InterPro" id="IPR004338">
    <property type="entry name" value="NqrB/RnfD"/>
</dbReference>
<comment type="cofactor">
    <cofactor evidence="10">
        <name>FMN</name>
        <dbReference type="ChEBI" id="CHEBI:58210"/>
    </cofactor>
</comment>
<reference evidence="11" key="1">
    <citation type="submission" date="2020-07" db="EMBL/GenBank/DDBJ databases">
        <title>Koleobacter methoxysyntrophicus gen. nov., sp. nov., a novel anaerobic bacterium isolated from deep subsurface oil field and proposal of Koleobacterales ord. nov. in the phylum Firmicutes.</title>
        <authorList>
            <person name="Sakamoto S."/>
            <person name="Tamaki H."/>
        </authorList>
    </citation>
    <scope>NUCLEOTIDE SEQUENCE</scope>
    <source>
        <strain evidence="11">NRmbB1</strain>
    </source>
</reference>
<evidence type="ECO:0000256" key="5">
    <source>
        <dbReference type="ARBA" id="ARBA00022692"/>
    </source>
</evidence>
<dbReference type="Pfam" id="PF03116">
    <property type="entry name" value="NQR2_RnfD_RnfE"/>
    <property type="match status" value="1"/>
</dbReference>
<protein>
    <recommendedName>
        <fullName evidence="10">Ion-translocating oxidoreductase complex subunit D</fullName>
        <ecNumber evidence="10">7.-.-.-</ecNumber>
    </recommendedName>
    <alternativeName>
        <fullName evidence="10">Rnf electron transport complex subunit D</fullName>
    </alternativeName>
</protein>
<keyword evidence="12" id="KW-1185">Reference proteome</keyword>
<keyword evidence="9 10" id="KW-0472">Membrane</keyword>
<dbReference type="PANTHER" id="PTHR30578:SF0">
    <property type="entry name" value="ION-TRANSLOCATING OXIDOREDUCTASE COMPLEX SUBUNIT D"/>
    <property type="match status" value="1"/>
</dbReference>
<evidence type="ECO:0000256" key="1">
    <source>
        <dbReference type="ARBA" id="ARBA00022448"/>
    </source>
</evidence>
<keyword evidence="7 10" id="KW-0249">Electron transport</keyword>
<dbReference type="NCBIfam" id="TIGR01946">
    <property type="entry name" value="rnfD"/>
    <property type="match status" value="1"/>
</dbReference>
<dbReference type="KEGG" id="kme:H0A61_01890"/>
<evidence type="ECO:0000256" key="3">
    <source>
        <dbReference type="ARBA" id="ARBA00022630"/>
    </source>
</evidence>
<keyword evidence="10" id="KW-1003">Cell membrane</keyword>
<feature type="transmembrane region" description="Helical" evidence="10">
    <location>
        <begin position="203"/>
        <end position="220"/>
    </location>
</feature>
<evidence type="ECO:0000256" key="10">
    <source>
        <dbReference type="HAMAP-Rule" id="MF_00462"/>
    </source>
</evidence>
<evidence type="ECO:0000256" key="9">
    <source>
        <dbReference type="ARBA" id="ARBA00023136"/>
    </source>
</evidence>
<dbReference type="Proteomes" id="UP000662904">
    <property type="component" value="Chromosome"/>
</dbReference>
<dbReference type="GO" id="GO:0055085">
    <property type="term" value="P:transmembrane transport"/>
    <property type="evidence" value="ECO:0007669"/>
    <property type="project" value="InterPro"/>
</dbReference>
<evidence type="ECO:0000256" key="8">
    <source>
        <dbReference type="ARBA" id="ARBA00022989"/>
    </source>
</evidence>
<accession>A0A8A0RPS9</accession>
<dbReference type="PANTHER" id="PTHR30578">
    <property type="entry name" value="ELECTRON TRANSPORT COMPLEX PROTEIN RNFD"/>
    <property type="match status" value="1"/>
</dbReference>